<sequence length="110" mass="11684">MKLTSLLLVLVAVATAAASSIYGYGSHNTGYGSDYGNVGYSYGYGRPQISSIVRLHPARIHVSPFHITRGNLAPSYVHNVRLVRPAAVVVNHGYGYGQGYGYGGNAGYGY</sequence>
<protein>
    <submittedName>
        <fullName evidence="2">Uncharacterized protein</fullName>
    </submittedName>
</protein>
<evidence type="ECO:0000313" key="3">
    <source>
        <dbReference type="Proteomes" id="UP000324222"/>
    </source>
</evidence>
<organism evidence="2 3">
    <name type="scientific">Portunus trituberculatus</name>
    <name type="common">Swimming crab</name>
    <name type="synonym">Neptunus trituberculatus</name>
    <dbReference type="NCBI Taxonomy" id="210409"/>
    <lineage>
        <taxon>Eukaryota</taxon>
        <taxon>Metazoa</taxon>
        <taxon>Ecdysozoa</taxon>
        <taxon>Arthropoda</taxon>
        <taxon>Crustacea</taxon>
        <taxon>Multicrustacea</taxon>
        <taxon>Malacostraca</taxon>
        <taxon>Eumalacostraca</taxon>
        <taxon>Eucarida</taxon>
        <taxon>Decapoda</taxon>
        <taxon>Pleocyemata</taxon>
        <taxon>Brachyura</taxon>
        <taxon>Eubrachyura</taxon>
        <taxon>Portunoidea</taxon>
        <taxon>Portunidae</taxon>
        <taxon>Portuninae</taxon>
        <taxon>Portunus</taxon>
    </lineage>
</organism>
<keyword evidence="3" id="KW-1185">Reference proteome</keyword>
<dbReference type="EMBL" id="VSRR010044255">
    <property type="protein sequence ID" value="MPC76803.1"/>
    <property type="molecule type" value="Genomic_DNA"/>
</dbReference>
<dbReference type="Proteomes" id="UP000324222">
    <property type="component" value="Unassembled WGS sequence"/>
</dbReference>
<keyword evidence="1" id="KW-0732">Signal</keyword>
<evidence type="ECO:0000256" key="1">
    <source>
        <dbReference type="SAM" id="SignalP"/>
    </source>
</evidence>
<accession>A0A5B7I3G0</accession>
<feature type="chain" id="PRO_5022703996" evidence="1">
    <location>
        <begin position="19"/>
        <end position="110"/>
    </location>
</feature>
<dbReference type="AlphaFoldDB" id="A0A5B7I3G0"/>
<evidence type="ECO:0000313" key="2">
    <source>
        <dbReference type="EMBL" id="MPC76803.1"/>
    </source>
</evidence>
<name>A0A5B7I3G0_PORTR</name>
<reference evidence="2 3" key="1">
    <citation type="submission" date="2019-05" db="EMBL/GenBank/DDBJ databases">
        <title>Another draft genome of Portunus trituberculatus and its Hox gene families provides insights of decapod evolution.</title>
        <authorList>
            <person name="Jeong J.-H."/>
            <person name="Song I."/>
            <person name="Kim S."/>
            <person name="Choi T."/>
            <person name="Kim D."/>
            <person name="Ryu S."/>
            <person name="Kim W."/>
        </authorList>
    </citation>
    <scope>NUCLEOTIDE SEQUENCE [LARGE SCALE GENOMIC DNA]</scope>
    <source>
        <tissue evidence="2">Muscle</tissue>
    </source>
</reference>
<gene>
    <name evidence="2" type="ORF">E2C01_071235</name>
</gene>
<comment type="caution">
    <text evidence="2">The sequence shown here is derived from an EMBL/GenBank/DDBJ whole genome shotgun (WGS) entry which is preliminary data.</text>
</comment>
<proteinExistence type="predicted"/>
<feature type="signal peptide" evidence="1">
    <location>
        <begin position="1"/>
        <end position="18"/>
    </location>
</feature>